<feature type="transmembrane region" description="Helical" evidence="10">
    <location>
        <begin position="177"/>
        <end position="199"/>
    </location>
</feature>
<dbReference type="InterPro" id="IPR006469">
    <property type="entry name" value="NifC_ABC_porter"/>
</dbReference>
<dbReference type="InterPro" id="IPR000515">
    <property type="entry name" value="MetI-like"/>
</dbReference>
<feature type="transmembrane region" description="Helical" evidence="10">
    <location>
        <begin position="239"/>
        <end position="258"/>
    </location>
</feature>
<keyword evidence="8 10" id="KW-1133">Transmembrane helix</keyword>
<dbReference type="GO" id="GO:0005886">
    <property type="term" value="C:plasma membrane"/>
    <property type="evidence" value="ECO:0007669"/>
    <property type="project" value="UniProtKB-SubCell"/>
</dbReference>
<dbReference type="Gene3D" id="1.10.3720.10">
    <property type="entry name" value="MetI-like"/>
    <property type="match status" value="1"/>
</dbReference>
<feature type="domain" description="ABC transmembrane type-1" evidence="12">
    <location>
        <begin position="53"/>
        <end position="255"/>
    </location>
</feature>
<evidence type="ECO:0000256" key="9">
    <source>
        <dbReference type="ARBA" id="ARBA00023136"/>
    </source>
</evidence>
<dbReference type="GO" id="GO:0015098">
    <property type="term" value="F:molybdate ion transmembrane transporter activity"/>
    <property type="evidence" value="ECO:0007669"/>
    <property type="project" value="UniProtKB-UniRule"/>
</dbReference>
<gene>
    <name evidence="13" type="ORF">AA314_05770</name>
</gene>
<keyword evidence="4 10" id="KW-0813">Transport</keyword>
<dbReference type="PROSITE" id="PS50928">
    <property type="entry name" value="ABC_TM1"/>
    <property type="match status" value="1"/>
</dbReference>
<dbReference type="EMBL" id="CP011509">
    <property type="protein sequence ID" value="AKJ04144.1"/>
    <property type="molecule type" value="Genomic_DNA"/>
</dbReference>
<evidence type="ECO:0000256" key="1">
    <source>
        <dbReference type="ARBA" id="ARBA00002949"/>
    </source>
</evidence>
<proteinExistence type="inferred from homology"/>
<feature type="transmembrane region" description="Helical" evidence="10">
    <location>
        <begin position="55"/>
        <end position="79"/>
    </location>
</feature>
<feature type="transmembrane region" description="Helical" evidence="10">
    <location>
        <begin position="133"/>
        <end position="156"/>
    </location>
</feature>
<evidence type="ECO:0000256" key="3">
    <source>
        <dbReference type="ARBA" id="ARBA00007069"/>
    </source>
</evidence>
<comment type="subcellular location">
    <subcellularLocation>
        <location evidence="2 10">Cell membrane</location>
        <topology evidence="2 10">Multi-pass membrane protein</topology>
    </subcellularLocation>
</comment>
<dbReference type="Pfam" id="PF00528">
    <property type="entry name" value="BPD_transp_1"/>
    <property type="match status" value="1"/>
</dbReference>
<dbReference type="InterPro" id="IPR035906">
    <property type="entry name" value="MetI-like_sf"/>
</dbReference>
<evidence type="ECO:0000256" key="7">
    <source>
        <dbReference type="ARBA" id="ARBA00022692"/>
    </source>
</evidence>
<evidence type="ECO:0000256" key="11">
    <source>
        <dbReference type="RuleBase" id="RU365097"/>
    </source>
</evidence>
<evidence type="ECO:0000256" key="5">
    <source>
        <dbReference type="ARBA" id="ARBA00022475"/>
    </source>
</evidence>
<dbReference type="SUPFAM" id="SSF161098">
    <property type="entry name" value="MetI-like"/>
    <property type="match status" value="1"/>
</dbReference>
<name>A0AAC8QAZ0_9BACT</name>
<dbReference type="KEGG" id="age:AA314_05770"/>
<dbReference type="NCBIfam" id="TIGR02141">
    <property type="entry name" value="modB_ABC"/>
    <property type="match status" value="1"/>
</dbReference>
<keyword evidence="7 10" id="KW-0812">Transmembrane</keyword>
<keyword evidence="6 11" id="KW-0500">Molybdenum</keyword>
<keyword evidence="5 11" id="KW-1003">Cell membrane</keyword>
<protein>
    <recommendedName>
        <fullName evidence="11">Molybdenum transport system permease</fullName>
    </recommendedName>
</protein>
<evidence type="ECO:0000256" key="4">
    <source>
        <dbReference type="ARBA" id="ARBA00022448"/>
    </source>
</evidence>
<dbReference type="PANTHER" id="PTHR30183:SF3">
    <property type="entry name" value="MOLYBDENUM TRANSPORT SYSTEM PERMEASE PROTEIN MODB"/>
    <property type="match status" value="1"/>
</dbReference>
<evidence type="ECO:0000259" key="12">
    <source>
        <dbReference type="PROSITE" id="PS50928"/>
    </source>
</evidence>
<evidence type="ECO:0000313" key="13">
    <source>
        <dbReference type="EMBL" id="AKJ04144.1"/>
    </source>
</evidence>
<evidence type="ECO:0000256" key="8">
    <source>
        <dbReference type="ARBA" id="ARBA00022989"/>
    </source>
</evidence>
<sequence length="270" mass="28544">MMGRRLQAERLVIAVVGGLLVAFLTVPLLALVVATSGTDLAQGLRHPLVWPALRLSLFTTLASLFIVVLLGTPLAWTLARGRGRLTRILETAVQLPIVIPPAVAGVALLLAFGRRGLLAGWLYPEGWSVTFTTAAVVMAEVFVSAPFFVQAAASAFRRVDEKLLVVARTFGASPLRIFFRLALPLAGPGLLAGAAMSWARALGEFGATLMFAGNLQGVTQTLPLAIYTALEADVRAAQALSVLLVLVAFSLLLFVKAVSGRPVTLVEPEP</sequence>
<dbReference type="Proteomes" id="UP000035579">
    <property type="component" value="Chromosome"/>
</dbReference>
<evidence type="ECO:0000256" key="6">
    <source>
        <dbReference type="ARBA" id="ARBA00022505"/>
    </source>
</evidence>
<comment type="function">
    <text evidence="1 11">Part of the binding-protein-dependent transport system for molybdenum; probably responsible for the translocation of the substrate across the membrane.</text>
</comment>
<evidence type="ECO:0000256" key="2">
    <source>
        <dbReference type="ARBA" id="ARBA00004651"/>
    </source>
</evidence>
<dbReference type="CDD" id="cd06261">
    <property type="entry name" value="TM_PBP2"/>
    <property type="match status" value="1"/>
</dbReference>
<evidence type="ECO:0000313" key="14">
    <source>
        <dbReference type="Proteomes" id="UP000035579"/>
    </source>
</evidence>
<evidence type="ECO:0000256" key="10">
    <source>
        <dbReference type="RuleBase" id="RU363032"/>
    </source>
</evidence>
<feature type="transmembrane region" description="Helical" evidence="10">
    <location>
        <begin position="12"/>
        <end position="35"/>
    </location>
</feature>
<dbReference type="AlphaFoldDB" id="A0AAC8QAZ0"/>
<comment type="similarity">
    <text evidence="3 11">Belongs to the binding-protein-dependent transport system permease family. CysTW subfamily.</text>
</comment>
<feature type="transmembrane region" description="Helical" evidence="10">
    <location>
        <begin position="91"/>
        <end position="113"/>
    </location>
</feature>
<reference evidence="13 14" key="1">
    <citation type="submission" date="2015-05" db="EMBL/GenBank/DDBJ databases">
        <title>Genome assembly of Archangium gephyra DSM 2261.</title>
        <authorList>
            <person name="Sharma G."/>
            <person name="Subramanian S."/>
        </authorList>
    </citation>
    <scope>NUCLEOTIDE SEQUENCE [LARGE SCALE GENOMIC DNA]</scope>
    <source>
        <strain evidence="13 14">DSM 2261</strain>
    </source>
</reference>
<dbReference type="NCBIfam" id="TIGR01581">
    <property type="entry name" value="Mo_ABC_porter"/>
    <property type="match status" value="1"/>
</dbReference>
<dbReference type="PANTHER" id="PTHR30183">
    <property type="entry name" value="MOLYBDENUM TRANSPORT SYSTEM PERMEASE PROTEIN MODB"/>
    <property type="match status" value="1"/>
</dbReference>
<organism evidence="13 14">
    <name type="scientific">Archangium gephyra</name>
    <dbReference type="NCBI Taxonomy" id="48"/>
    <lineage>
        <taxon>Bacteria</taxon>
        <taxon>Pseudomonadati</taxon>
        <taxon>Myxococcota</taxon>
        <taxon>Myxococcia</taxon>
        <taxon>Myxococcales</taxon>
        <taxon>Cystobacterineae</taxon>
        <taxon>Archangiaceae</taxon>
        <taxon>Archangium</taxon>
    </lineage>
</organism>
<keyword evidence="9 10" id="KW-0472">Membrane</keyword>
<accession>A0AAC8QAZ0</accession>
<dbReference type="InterPro" id="IPR011867">
    <property type="entry name" value="ModB_ABC"/>
</dbReference>